<keyword evidence="4" id="KW-0695">RNA-directed DNA polymerase</keyword>
<feature type="compositionally biased region" description="Acidic residues" evidence="1">
    <location>
        <begin position="539"/>
        <end position="555"/>
    </location>
</feature>
<feature type="compositionally biased region" description="Acidic residues" evidence="1">
    <location>
        <begin position="562"/>
        <end position="598"/>
    </location>
</feature>
<evidence type="ECO:0000313" key="4">
    <source>
        <dbReference type="EMBL" id="GJS91450.1"/>
    </source>
</evidence>
<feature type="region of interest" description="Disordered" evidence="1">
    <location>
        <begin position="539"/>
        <end position="606"/>
    </location>
</feature>
<dbReference type="Pfam" id="PF00078">
    <property type="entry name" value="RVT_1"/>
    <property type="match status" value="1"/>
</dbReference>
<dbReference type="PANTHER" id="PTHR24559:SF444">
    <property type="entry name" value="REVERSE TRANSCRIPTASE DOMAIN-CONTAINING PROTEIN"/>
    <property type="match status" value="1"/>
</dbReference>
<comment type="caution">
    <text evidence="4">The sequence shown here is derived from an EMBL/GenBank/DDBJ whole genome shotgun (WGS) entry which is preliminary data.</text>
</comment>
<sequence>MPVELGSFDCYYRHGYVKKVSRRDHISAKKEEDKSEGKQLKDIPIVRDFSEVFPEDLPGLPLAQPVEFQINLIPGAAPVARAPYRLAPSEIKELSKQPQELSDKGFKRPSSSPWRAPILFVKKKDGSFRMCIDYHELNKLTVKNRYQLPRIDDLFDQLQESSIYSKIDLRSGYHQLRVREQDIPKTAFQTRYGHYEFQVMPFGLTNAPAVFMDLMNRVWQASLCAPILALPEGSKDFVVYCDASHKGLGVVLMPERKCECYASSIQAAQDQQKSYADLKRKPMEFEVGDRVMLEVSPWKGVVQFGKWGKLNPRYVGPFKVLAKVGKVAYRLELPQELSRVHHTFHVSNLKKCYADEPLVMPLEGIHVDDKLQFVEKPVEIIEREIIRLKRSWIPLVKVRWNSKRGPDNARGIQYSAATRFGGCYDWVSRAKDIENPAVMSSASSAVTYTSVYTDSEPGRVFWGADEEISDGGSARVIVLGYDGLPIQPEPHDPDYVPKPIYPKYIPLEDEHEFPVKEQPLPPIVSPTTESLGYVVESDLEEDPKEYEDDETEDGPVDYPMDGGEDGDDDDGDSSGDDADDEDEDERDEDDEDEEEEEEHLALADSAIVASISLPPEAEVERLLALPTPPPSPPISLSQPSAGECLARIASTQALIDAVTAALPSPPLPPLLPSLYIPPPVDHRDDIPESERPPRKRSCLFALGSRYEVGESSTARPTRGRGLDYGFVSTLDAEERRRGIREVGYGIRDTWVDPAEAVPEIAPMTVGEVNTRVTELAELHEHDTQDLYALLEDAQDSRTRISQRVYAHESQLHAHQTQLQLQGTLIQTQHQVHETRSQMQQAEMVELRETNRRHQAHIVETLHVMRDMRREMGDMQAELLALREQQRRARKPGPDVRVPDHQDASRDVDSHI</sequence>
<feature type="domain" description="Reverse transcriptase" evidence="2">
    <location>
        <begin position="121"/>
        <end position="221"/>
    </location>
</feature>
<dbReference type="SUPFAM" id="SSF56672">
    <property type="entry name" value="DNA/RNA polymerases"/>
    <property type="match status" value="1"/>
</dbReference>
<feature type="domain" description="Tf2-1-like SH3-like" evidence="3">
    <location>
        <begin position="288"/>
        <end position="352"/>
    </location>
</feature>
<evidence type="ECO:0000259" key="2">
    <source>
        <dbReference type="Pfam" id="PF00078"/>
    </source>
</evidence>
<dbReference type="CDD" id="cd01647">
    <property type="entry name" value="RT_LTR"/>
    <property type="match status" value="1"/>
</dbReference>
<dbReference type="PANTHER" id="PTHR24559">
    <property type="entry name" value="TRANSPOSON TY3-I GAG-POL POLYPROTEIN"/>
    <property type="match status" value="1"/>
</dbReference>
<dbReference type="InterPro" id="IPR053134">
    <property type="entry name" value="RNA-dir_DNA_polymerase"/>
</dbReference>
<name>A0ABQ4ZQY7_9ASTR</name>
<dbReference type="InterPro" id="IPR000477">
    <property type="entry name" value="RT_dom"/>
</dbReference>
<dbReference type="Gene3D" id="3.30.70.270">
    <property type="match status" value="1"/>
</dbReference>
<dbReference type="InterPro" id="IPR056924">
    <property type="entry name" value="SH3_Tf2-1"/>
</dbReference>
<keyword evidence="4" id="KW-0548">Nucleotidyltransferase</keyword>
<gene>
    <name evidence="4" type="ORF">Tco_0774086</name>
</gene>
<dbReference type="InterPro" id="IPR043502">
    <property type="entry name" value="DNA/RNA_pol_sf"/>
</dbReference>
<accession>A0ABQ4ZQY7</accession>
<dbReference type="Pfam" id="PF24626">
    <property type="entry name" value="SH3_Tf2-1"/>
    <property type="match status" value="1"/>
</dbReference>
<keyword evidence="4" id="KW-0808">Transferase</keyword>
<evidence type="ECO:0000313" key="5">
    <source>
        <dbReference type="Proteomes" id="UP001151760"/>
    </source>
</evidence>
<dbReference type="InterPro" id="IPR043128">
    <property type="entry name" value="Rev_trsase/Diguanyl_cyclase"/>
</dbReference>
<organism evidence="4 5">
    <name type="scientific">Tanacetum coccineum</name>
    <dbReference type="NCBI Taxonomy" id="301880"/>
    <lineage>
        <taxon>Eukaryota</taxon>
        <taxon>Viridiplantae</taxon>
        <taxon>Streptophyta</taxon>
        <taxon>Embryophyta</taxon>
        <taxon>Tracheophyta</taxon>
        <taxon>Spermatophyta</taxon>
        <taxon>Magnoliopsida</taxon>
        <taxon>eudicotyledons</taxon>
        <taxon>Gunneridae</taxon>
        <taxon>Pentapetalae</taxon>
        <taxon>asterids</taxon>
        <taxon>campanulids</taxon>
        <taxon>Asterales</taxon>
        <taxon>Asteraceae</taxon>
        <taxon>Asteroideae</taxon>
        <taxon>Anthemideae</taxon>
        <taxon>Anthemidinae</taxon>
        <taxon>Tanacetum</taxon>
    </lineage>
</organism>
<dbReference type="GO" id="GO:0003964">
    <property type="term" value="F:RNA-directed DNA polymerase activity"/>
    <property type="evidence" value="ECO:0007669"/>
    <property type="project" value="UniProtKB-KW"/>
</dbReference>
<dbReference type="Proteomes" id="UP001151760">
    <property type="component" value="Unassembled WGS sequence"/>
</dbReference>
<keyword evidence="5" id="KW-1185">Reference proteome</keyword>
<dbReference type="EMBL" id="BQNB010011506">
    <property type="protein sequence ID" value="GJS91450.1"/>
    <property type="molecule type" value="Genomic_DNA"/>
</dbReference>
<reference evidence="4" key="1">
    <citation type="journal article" date="2022" name="Int. J. Mol. Sci.">
        <title>Draft Genome of Tanacetum Coccineum: Genomic Comparison of Closely Related Tanacetum-Family Plants.</title>
        <authorList>
            <person name="Yamashiro T."/>
            <person name="Shiraishi A."/>
            <person name="Nakayama K."/>
            <person name="Satake H."/>
        </authorList>
    </citation>
    <scope>NUCLEOTIDE SEQUENCE</scope>
</reference>
<evidence type="ECO:0000259" key="3">
    <source>
        <dbReference type="Pfam" id="PF24626"/>
    </source>
</evidence>
<reference evidence="4" key="2">
    <citation type="submission" date="2022-01" db="EMBL/GenBank/DDBJ databases">
        <authorList>
            <person name="Yamashiro T."/>
            <person name="Shiraishi A."/>
            <person name="Satake H."/>
            <person name="Nakayama K."/>
        </authorList>
    </citation>
    <scope>NUCLEOTIDE SEQUENCE</scope>
</reference>
<feature type="region of interest" description="Disordered" evidence="1">
    <location>
        <begin position="883"/>
        <end position="911"/>
    </location>
</feature>
<evidence type="ECO:0000256" key="1">
    <source>
        <dbReference type="SAM" id="MobiDB-lite"/>
    </source>
</evidence>
<protein>
    <submittedName>
        <fullName evidence="4">Reverse transcriptase domain-containing protein</fullName>
    </submittedName>
</protein>
<dbReference type="Gene3D" id="3.10.10.10">
    <property type="entry name" value="HIV Type 1 Reverse Transcriptase, subunit A, domain 1"/>
    <property type="match status" value="1"/>
</dbReference>
<proteinExistence type="predicted"/>